<evidence type="ECO:0000313" key="4">
    <source>
        <dbReference type="Proteomes" id="UP000637769"/>
    </source>
</evidence>
<organism evidence="3 4">
    <name type="scientific">Asaia siamensis</name>
    <dbReference type="NCBI Taxonomy" id="110479"/>
    <lineage>
        <taxon>Bacteria</taxon>
        <taxon>Pseudomonadati</taxon>
        <taxon>Pseudomonadota</taxon>
        <taxon>Alphaproteobacteria</taxon>
        <taxon>Acetobacterales</taxon>
        <taxon>Acetobacteraceae</taxon>
        <taxon>Asaia</taxon>
    </lineage>
</organism>
<dbReference type="RefSeq" id="WP_188425516.1">
    <property type="nucleotide sequence ID" value="NZ_BMCH01000002.1"/>
</dbReference>
<feature type="compositionally biased region" description="Basic and acidic residues" evidence="2">
    <location>
        <begin position="162"/>
        <end position="171"/>
    </location>
</feature>
<evidence type="ECO:0000313" key="3">
    <source>
        <dbReference type="EMBL" id="GGC25027.1"/>
    </source>
</evidence>
<feature type="region of interest" description="Disordered" evidence="2">
    <location>
        <begin position="143"/>
        <end position="171"/>
    </location>
</feature>
<dbReference type="EMBL" id="BMCH01000002">
    <property type="protein sequence ID" value="GGC25027.1"/>
    <property type="molecule type" value="Genomic_DNA"/>
</dbReference>
<gene>
    <name evidence="3" type="ORF">GCM10007207_08020</name>
</gene>
<feature type="compositionally biased region" description="Pro residues" evidence="2">
    <location>
        <begin position="1"/>
        <end position="15"/>
    </location>
</feature>
<accession>A0ABQ1LLD7</accession>
<dbReference type="InterPro" id="IPR007607">
    <property type="entry name" value="BacA/B"/>
</dbReference>
<sequence length="171" mass="17481">MGRSPFPTPPSPATPAAPAAPARPAAAAAAAPGGRRETSDRRTLVVGRGISVQGSIQDAERLVVEGTVEASLLQAAELSVAPGGVFRGEIEVEDADLAGTIDGTLTVRGNLTVRATGKLIGKTRCRRLQVEDGGQITGHLEMITGDMPPRPASLETSAPAVEKPEETTPSA</sequence>
<name>A0ABQ1LLD7_9PROT</name>
<evidence type="ECO:0000256" key="2">
    <source>
        <dbReference type="SAM" id="MobiDB-lite"/>
    </source>
</evidence>
<evidence type="ECO:0008006" key="5">
    <source>
        <dbReference type="Google" id="ProtNLM"/>
    </source>
</evidence>
<dbReference type="Proteomes" id="UP000637769">
    <property type="component" value="Unassembled WGS sequence"/>
</dbReference>
<dbReference type="Pfam" id="PF04519">
    <property type="entry name" value="Bactofilin"/>
    <property type="match status" value="1"/>
</dbReference>
<comment type="similarity">
    <text evidence="1">Belongs to the bactofilin family.</text>
</comment>
<dbReference type="PANTHER" id="PTHR35024:SF4">
    <property type="entry name" value="POLYMER-FORMING CYTOSKELETAL PROTEIN"/>
    <property type="match status" value="1"/>
</dbReference>
<feature type="compositionally biased region" description="Low complexity" evidence="2">
    <location>
        <begin position="16"/>
        <end position="32"/>
    </location>
</feature>
<evidence type="ECO:0000256" key="1">
    <source>
        <dbReference type="ARBA" id="ARBA00044755"/>
    </source>
</evidence>
<reference evidence="4" key="1">
    <citation type="journal article" date="2019" name="Int. J. Syst. Evol. Microbiol.">
        <title>The Global Catalogue of Microorganisms (GCM) 10K type strain sequencing project: providing services to taxonomists for standard genome sequencing and annotation.</title>
        <authorList>
            <consortium name="The Broad Institute Genomics Platform"/>
            <consortium name="The Broad Institute Genome Sequencing Center for Infectious Disease"/>
            <person name="Wu L."/>
            <person name="Ma J."/>
        </authorList>
    </citation>
    <scope>NUCLEOTIDE SEQUENCE [LARGE SCALE GENOMIC DNA]</scope>
    <source>
        <strain evidence="4">CCM 7132</strain>
    </source>
</reference>
<proteinExistence type="inferred from homology"/>
<feature type="region of interest" description="Disordered" evidence="2">
    <location>
        <begin position="1"/>
        <end position="40"/>
    </location>
</feature>
<keyword evidence="4" id="KW-1185">Reference proteome</keyword>
<protein>
    <recommendedName>
        <fullName evidence="5">Cytoskeletal protein CcmA (Bactofilin family)</fullName>
    </recommendedName>
</protein>
<comment type="caution">
    <text evidence="3">The sequence shown here is derived from an EMBL/GenBank/DDBJ whole genome shotgun (WGS) entry which is preliminary data.</text>
</comment>
<dbReference type="PANTHER" id="PTHR35024">
    <property type="entry name" value="HYPOTHETICAL CYTOSOLIC PROTEIN"/>
    <property type="match status" value="1"/>
</dbReference>